<feature type="non-terminal residue" evidence="2">
    <location>
        <position position="85"/>
    </location>
</feature>
<organism evidence="2 3">
    <name type="scientific">Escherichia marmotae</name>
    <dbReference type="NCBI Taxonomy" id="1499973"/>
    <lineage>
        <taxon>Bacteria</taxon>
        <taxon>Pseudomonadati</taxon>
        <taxon>Pseudomonadota</taxon>
        <taxon>Gammaproteobacteria</taxon>
        <taxon>Enterobacterales</taxon>
        <taxon>Enterobacteriaceae</taxon>
        <taxon>Escherichia</taxon>
    </lineage>
</organism>
<reference evidence="2" key="1">
    <citation type="submission" date="2022-07" db="EMBL/GenBank/DDBJ databases">
        <title>Diversity of ethanolamine utilization by human commensal Escherichia coli.</title>
        <authorList>
            <person name="Jubelin G."/>
        </authorList>
    </citation>
    <scope>NUCLEOTIDE SEQUENCE</scope>
    <source>
        <strain evidence="2">S1</strain>
    </source>
</reference>
<proteinExistence type="predicted"/>
<name>A0AAW5N3A4_9ESCH</name>
<dbReference type="Pfam" id="PF14331">
    <property type="entry name" value="IcmF-related_N"/>
    <property type="match status" value="1"/>
</dbReference>
<dbReference type="EMBL" id="JANPXH010000958">
    <property type="protein sequence ID" value="MCR6679208.1"/>
    <property type="molecule type" value="Genomic_DNA"/>
</dbReference>
<dbReference type="InterPro" id="IPR053156">
    <property type="entry name" value="T6SS_TssM-like"/>
</dbReference>
<evidence type="ECO:0000313" key="2">
    <source>
        <dbReference type="EMBL" id="MCR6679208.1"/>
    </source>
</evidence>
<sequence length="85" mass="9413">PLVSLLEGLLDGENMNVMLRGVYLTSSLQRGQMDDIFTQSAARQYRLGNNPLASWPLVDTAPYFTRSLFPQALLAEPNLATESRA</sequence>
<evidence type="ECO:0000259" key="1">
    <source>
        <dbReference type="Pfam" id="PF14331"/>
    </source>
</evidence>
<dbReference type="PANTHER" id="PTHR36153">
    <property type="entry name" value="INNER MEMBRANE PROTEIN-RELATED"/>
    <property type="match status" value="1"/>
</dbReference>
<feature type="domain" description="Type VI secretion system component TssM1 N-terminal" evidence="1">
    <location>
        <begin position="6"/>
        <end position="84"/>
    </location>
</feature>
<feature type="non-terminal residue" evidence="2">
    <location>
        <position position="1"/>
    </location>
</feature>
<dbReference type="Proteomes" id="UP001206878">
    <property type="component" value="Unassembled WGS sequence"/>
</dbReference>
<comment type="caution">
    <text evidence="2">The sequence shown here is derived from an EMBL/GenBank/DDBJ whole genome shotgun (WGS) entry which is preliminary data.</text>
</comment>
<protein>
    <recommendedName>
        <fullName evidence="1">Type VI secretion system component TssM1 N-terminal domain-containing protein</fullName>
    </recommendedName>
</protein>
<accession>A0AAW5N3A4</accession>
<evidence type="ECO:0000313" key="3">
    <source>
        <dbReference type="Proteomes" id="UP001206878"/>
    </source>
</evidence>
<gene>
    <name evidence="2" type="ORF">NVV43_27440</name>
</gene>
<dbReference type="InterPro" id="IPR025743">
    <property type="entry name" value="TssM1_N"/>
</dbReference>
<dbReference type="AlphaFoldDB" id="A0AAW5N3A4"/>
<dbReference type="PANTHER" id="PTHR36153:SF5">
    <property type="entry name" value="EXPORTED PROTEIN"/>
    <property type="match status" value="1"/>
</dbReference>